<dbReference type="EMBL" id="JBHZOL010000110">
    <property type="protein sequence ID" value="MFE4108431.1"/>
    <property type="molecule type" value="Genomic_DNA"/>
</dbReference>
<sequence length="53" mass="6091">MLSSDCLSDRDSYLLSPLPMYGRDGQQVGWTFEGIATEICCQLSDVRWQYLEI</sequence>
<comment type="caution">
    <text evidence="1">The sequence shown here is derived from an EMBL/GenBank/DDBJ whole genome shotgun (WGS) entry which is preliminary data.</text>
</comment>
<evidence type="ECO:0000313" key="1">
    <source>
        <dbReference type="EMBL" id="MFE4108431.1"/>
    </source>
</evidence>
<accession>A0ABW6IJN3</accession>
<dbReference type="Proteomes" id="UP001600165">
    <property type="component" value="Unassembled WGS sequence"/>
</dbReference>
<dbReference type="RefSeq" id="WP_377968062.1">
    <property type="nucleotide sequence ID" value="NZ_JBHZOL010000110.1"/>
</dbReference>
<name>A0ABW6IJN3_9CYAN</name>
<reference evidence="1 2" key="1">
    <citation type="submission" date="2024-10" db="EMBL/GenBank/DDBJ databases">
        <authorList>
            <person name="Ratan Roy A."/>
            <person name="Morales Sandoval P.H."/>
            <person name="De Los Santos Villalobos S."/>
            <person name="Chakraborty S."/>
            <person name="Mukherjee J."/>
        </authorList>
    </citation>
    <scope>NUCLEOTIDE SEQUENCE [LARGE SCALE GENOMIC DNA]</scope>
    <source>
        <strain evidence="1 2">S1</strain>
    </source>
</reference>
<gene>
    <name evidence="1" type="ORF">ACFVKH_19300</name>
</gene>
<organism evidence="1 2">
    <name type="scientific">Almyronema epifaneia S1</name>
    <dbReference type="NCBI Taxonomy" id="2991925"/>
    <lineage>
        <taxon>Bacteria</taxon>
        <taxon>Bacillati</taxon>
        <taxon>Cyanobacteriota</taxon>
        <taxon>Cyanophyceae</taxon>
        <taxon>Nodosilineales</taxon>
        <taxon>Nodosilineaceae</taxon>
        <taxon>Almyronema</taxon>
        <taxon>Almyronema epifaneia</taxon>
    </lineage>
</organism>
<evidence type="ECO:0000313" key="2">
    <source>
        <dbReference type="Proteomes" id="UP001600165"/>
    </source>
</evidence>
<proteinExistence type="predicted"/>
<protein>
    <submittedName>
        <fullName evidence="1">Uncharacterized protein</fullName>
    </submittedName>
</protein>
<keyword evidence="2" id="KW-1185">Reference proteome</keyword>